<dbReference type="Proteomes" id="UP000198211">
    <property type="component" value="Unassembled WGS sequence"/>
</dbReference>
<evidence type="ECO:0000313" key="2">
    <source>
        <dbReference type="Proteomes" id="UP000198211"/>
    </source>
</evidence>
<name>A0A225VAL1_9STRA</name>
<dbReference type="PANTHER" id="PTHR40866">
    <property type="entry name" value="BED-TYPE DOMAIN-CONTAINING PROTEIN"/>
    <property type="match status" value="1"/>
</dbReference>
<comment type="caution">
    <text evidence="1">The sequence shown here is derived from an EMBL/GenBank/DDBJ whole genome shotgun (WGS) entry which is preliminary data.</text>
</comment>
<accession>A0A225VAL1</accession>
<proteinExistence type="predicted"/>
<dbReference type="AlphaFoldDB" id="A0A225VAL1"/>
<keyword evidence="2" id="KW-1185">Reference proteome</keyword>
<dbReference type="EMBL" id="NBNE01006805">
    <property type="protein sequence ID" value="OWZ01490.1"/>
    <property type="molecule type" value="Genomic_DNA"/>
</dbReference>
<dbReference type="PANTHER" id="PTHR40866:SF1">
    <property type="entry name" value="BED-TYPE DOMAIN-CONTAINING PROTEIN"/>
    <property type="match status" value="1"/>
</dbReference>
<gene>
    <name evidence="1" type="ORF">PHMEG_00027104</name>
</gene>
<reference evidence="2" key="1">
    <citation type="submission" date="2017-03" db="EMBL/GenBank/DDBJ databases">
        <title>Phytopthora megakarya and P. palmivora, two closely related causual agents of cacao black pod achieved similar genome size and gene model numbers by different mechanisms.</title>
        <authorList>
            <person name="Ali S."/>
            <person name="Shao J."/>
            <person name="Larry D.J."/>
            <person name="Kronmiller B."/>
            <person name="Shen D."/>
            <person name="Strem M.D."/>
            <person name="Melnick R.L."/>
            <person name="Guiltinan M.J."/>
            <person name="Tyler B.M."/>
            <person name="Meinhardt L.W."/>
            <person name="Bailey B.A."/>
        </authorList>
    </citation>
    <scope>NUCLEOTIDE SEQUENCE [LARGE SCALE GENOMIC DNA]</scope>
    <source>
        <strain evidence="2">zdho120</strain>
    </source>
</reference>
<protein>
    <submittedName>
        <fullName evidence="1">Uncharacterized protein</fullName>
    </submittedName>
</protein>
<evidence type="ECO:0000313" key="1">
    <source>
        <dbReference type="EMBL" id="OWZ01490.1"/>
    </source>
</evidence>
<organism evidence="1 2">
    <name type="scientific">Phytophthora megakarya</name>
    <dbReference type="NCBI Taxonomy" id="4795"/>
    <lineage>
        <taxon>Eukaryota</taxon>
        <taxon>Sar</taxon>
        <taxon>Stramenopiles</taxon>
        <taxon>Oomycota</taxon>
        <taxon>Peronosporomycetes</taxon>
        <taxon>Peronosporales</taxon>
        <taxon>Peronosporaceae</taxon>
        <taxon>Phytophthora</taxon>
    </lineage>
</organism>
<sequence length="132" mass="14841">MSMKLPSEDLNLLDTRDLLDGLLEVKPSLRHYLCECERIMLDCPLPQVLTSSLPWNGVVKILGGRVKQLSWVEKATLKPFESEASAAAAATEETTKVGFAGRMLKRRKVQDKASAYMQLNVIPRRRMQLKAV</sequence>